<evidence type="ECO:0000313" key="3">
    <source>
        <dbReference type="Proteomes" id="UP000611762"/>
    </source>
</evidence>
<keyword evidence="2" id="KW-0282">Flagellum</keyword>
<dbReference type="SUPFAM" id="SSF88946">
    <property type="entry name" value="Sigma2 domain of RNA polymerase sigma factors"/>
    <property type="match status" value="1"/>
</dbReference>
<dbReference type="Pfam" id="PF04542">
    <property type="entry name" value="Sigma70_r2"/>
    <property type="match status" value="1"/>
</dbReference>
<dbReference type="EMBL" id="JACRSU010000001">
    <property type="protein sequence ID" value="MBC8540322.1"/>
    <property type="molecule type" value="Genomic_DNA"/>
</dbReference>
<keyword evidence="3" id="KW-1185">Reference proteome</keyword>
<evidence type="ECO:0000259" key="1">
    <source>
        <dbReference type="PROSITE" id="PS00715"/>
    </source>
</evidence>
<accession>A0A926DMA0</accession>
<dbReference type="Proteomes" id="UP000611762">
    <property type="component" value="Unassembled WGS sequence"/>
</dbReference>
<reference evidence="2" key="1">
    <citation type="submission" date="2020-08" db="EMBL/GenBank/DDBJ databases">
        <title>Genome public.</title>
        <authorList>
            <person name="Liu C."/>
            <person name="Sun Q."/>
        </authorList>
    </citation>
    <scope>NUCLEOTIDE SEQUENCE</scope>
    <source>
        <strain evidence="2">H8</strain>
    </source>
</reference>
<evidence type="ECO:0000313" key="2">
    <source>
        <dbReference type="EMBL" id="MBC8540322.1"/>
    </source>
</evidence>
<comment type="caution">
    <text evidence="2">The sequence shown here is derived from an EMBL/GenBank/DDBJ whole genome shotgun (WGS) entry which is preliminary data.</text>
</comment>
<dbReference type="GO" id="GO:0003700">
    <property type="term" value="F:DNA-binding transcription factor activity"/>
    <property type="evidence" value="ECO:0007669"/>
    <property type="project" value="InterPro"/>
</dbReference>
<dbReference type="InterPro" id="IPR000943">
    <property type="entry name" value="RNA_pol_sigma70"/>
</dbReference>
<dbReference type="RefSeq" id="WP_177681116.1">
    <property type="nucleotide sequence ID" value="NZ_JACRSU010000001.1"/>
</dbReference>
<dbReference type="AlphaFoldDB" id="A0A926DMA0"/>
<sequence>MFSSCFFALLYFLRYGLFLISYVSGQNNFPKPLSASEEKRYLELAAKGDKGAKDVLVERNLRLVAHIAKKYNQVSGCDDDDLISIGTIGLIKAIASFDYTKQARLATYAARCIEKPTLSSWLFWRKKGKELLLFQRNGGCCINPAGICI</sequence>
<proteinExistence type="predicted"/>
<gene>
    <name evidence="2" type="ORF">H8698_04960</name>
</gene>
<dbReference type="PANTHER" id="PTHR30376">
    <property type="entry name" value="SIGMA FACTOR RPOH HEAT SHOCK RELATED"/>
    <property type="match status" value="1"/>
</dbReference>
<protein>
    <submittedName>
        <fullName evidence="2">Flagellar biosynthesis protein FliA</fullName>
    </submittedName>
</protein>
<dbReference type="Gene3D" id="1.20.120.1810">
    <property type="match status" value="1"/>
</dbReference>
<dbReference type="GO" id="GO:0006352">
    <property type="term" value="P:DNA-templated transcription initiation"/>
    <property type="evidence" value="ECO:0007669"/>
    <property type="project" value="InterPro"/>
</dbReference>
<dbReference type="InterPro" id="IPR007627">
    <property type="entry name" value="RNA_pol_sigma70_r2"/>
</dbReference>
<dbReference type="PANTHER" id="PTHR30376:SF3">
    <property type="entry name" value="RNA POLYMERASE SIGMA FACTOR RPOH"/>
    <property type="match status" value="1"/>
</dbReference>
<dbReference type="InterPro" id="IPR013325">
    <property type="entry name" value="RNA_pol_sigma_r2"/>
</dbReference>
<keyword evidence="2" id="KW-0969">Cilium</keyword>
<dbReference type="PROSITE" id="PS00715">
    <property type="entry name" value="SIGMA70_1"/>
    <property type="match status" value="1"/>
</dbReference>
<name>A0A926DMA0_9FIRM</name>
<organism evidence="2 3">
    <name type="scientific">Congzhengia minquanensis</name>
    <dbReference type="NCBI Taxonomy" id="2763657"/>
    <lineage>
        <taxon>Bacteria</taxon>
        <taxon>Bacillati</taxon>
        <taxon>Bacillota</taxon>
        <taxon>Clostridia</taxon>
        <taxon>Eubacteriales</taxon>
        <taxon>Oscillospiraceae</taxon>
        <taxon>Congzhengia</taxon>
    </lineage>
</organism>
<dbReference type="InterPro" id="IPR050813">
    <property type="entry name" value="Sigma-70_Factor"/>
</dbReference>
<feature type="domain" description="RNA polymerase sigma-70" evidence="1">
    <location>
        <begin position="81"/>
        <end position="94"/>
    </location>
</feature>
<keyword evidence="2" id="KW-0966">Cell projection</keyword>